<dbReference type="RefSeq" id="WP_154919645.1">
    <property type="nucleotide sequence ID" value="NZ_VUOE01000002.1"/>
</dbReference>
<organism evidence="2 3">
    <name type="scientific">Maribacter flavus</name>
    <dbReference type="NCBI Taxonomy" id="1658664"/>
    <lineage>
        <taxon>Bacteria</taxon>
        <taxon>Pseudomonadati</taxon>
        <taxon>Bacteroidota</taxon>
        <taxon>Flavobacteriia</taxon>
        <taxon>Flavobacteriales</taxon>
        <taxon>Flavobacteriaceae</taxon>
        <taxon>Maribacter</taxon>
    </lineage>
</organism>
<dbReference type="InterPro" id="IPR011704">
    <property type="entry name" value="ATPase_dyneun-rel_AAA"/>
</dbReference>
<gene>
    <name evidence="2" type="ORF">F0361_14615</name>
</gene>
<evidence type="ECO:0000259" key="1">
    <source>
        <dbReference type="SMART" id="SM00382"/>
    </source>
</evidence>
<dbReference type="PANTHER" id="PTHR37291">
    <property type="entry name" value="5-METHYLCYTOSINE-SPECIFIC RESTRICTION ENZYME B"/>
    <property type="match status" value="1"/>
</dbReference>
<dbReference type="EMBL" id="VUOE01000002">
    <property type="protein sequence ID" value="KAA2217192.1"/>
    <property type="molecule type" value="Genomic_DNA"/>
</dbReference>
<name>A0A5B2TRL3_9FLAO</name>
<dbReference type="Pfam" id="PF07728">
    <property type="entry name" value="AAA_5"/>
    <property type="match status" value="1"/>
</dbReference>
<sequence>MTFHELILGKLLEYREQNPIFNFIARQRTGKSNRLENGYWFPGNNQYAFVGLVNANGGSKKTKSVGIAISPTEDEFSCDLEVAFSEEKDEVLIEAYQALVKNISGLEYKGNSNYKLHIGNVKRDDFSNLFEFLNKHYSEIINEFLIRDKSSVLIDDKKFEEILANINTYRNNPNYTESNLKAKMSDKNLNQILYGPPGTGKTFKTKSIALQLTGVETTGLTRKEIQSEFTRKVSEGQIVFTTFHQSMSYEDFMEGIKPVTDDQNISYPVKSGIFKIISEKAEDSFMDTNKGSSMQLAFDEAFQKLKEEWEEDADMKFPLKTDGYDFTITGFTDKSIQFRKSSGGTGHTLSISTLREGYYNTREIRETGVGIYYPGILKKLKSYQPEANTIQKKPKNFVLIIDEINRGNVSSIFGELITLLEPDKRLGKPEEIKLELPYSKGELFGVPPNLYIIGTMNTADRSVEALDTALRRRFVFEEVMPDPTLLSDITFENFNLQEVLAIINSRIEVLLDRDHTIGHSYFIKLNSGDFEKLKQVFENNIIPLLQEYFYNDYQKIALVLGPGFVEEISSKDISFPSFKSIDNPEVTPTFQLKKEIDIEIAVQQLLLKFDAPA</sequence>
<dbReference type="Proteomes" id="UP000323188">
    <property type="component" value="Unassembled WGS sequence"/>
</dbReference>
<dbReference type="GO" id="GO:0016887">
    <property type="term" value="F:ATP hydrolysis activity"/>
    <property type="evidence" value="ECO:0007669"/>
    <property type="project" value="InterPro"/>
</dbReference>
<dbReference type="SUPFAM" id="SSF52540">
    <property type="entry name" value="P-loop containing nucleoside triphosphate hydrolases"/>
    <property type="match status" value="1"/>
</dbReference>
<proteinExistence type="predicted"/>
<dbReference type="InterPro" id="IPR003593">
    <property type="entry name" value="AAA+_ATPase"/>
</dbReference>
<evidence type="ECO:0000313" key="3">
    <source>
        <dbReference type="Proteomes" id="UP000323188"/>
    </source>
</evidence>
<dbReference type="GO" id="GO:0005524">
    <property type="term" value="F:ATP binding"/>
    <property type="evidence" value="ECO:0007669"/>
    <property type="project" value="InterPro"/>
</dbReference>
<accession>A0A5B2TRL3</accession>
<dbReference type="SMART" id="SM00382">
    <property type="entry name" value="AAA"/>
    <property type="match status" value="1"/>
</dbReference>
<dbReference type="AlphaFoldDB" id="A0A5B2TRL3"/>
<reference evidence="2 3" key="1">
    <citation type="submission" date="2019-09" db="EMBL/GenBank/DDBJ databases">
        <authorList>
            <person name="Khan S.A."/>
            <person name="Jeon C.O."/>
            <person name="Chun B.H."/>
            <person name="Jeong S.E."/>
        </authorList>
    </citation>
    <scope>NUCLEOTIDE SEQUENCE [LARGE SCALE GENOMIC DNA]</scope>
    <source>
        <strain evidence="2 3">KCTC 42508</strain>
    </source>
</reference>
<feature type="domain" description="AAA+ ATPase" evidence="1">
    <location>
        <begin position="187"/>
        <end position="484"/>
    </location>
</feature>
<dbReference type="PANTHER" id="PTHR37291:SF1">
    <property type="entry name" value="TYPE IV METHYL-DIRECTED RESTRICTION ENZYME ECOKMCRB SUBUNIT"/>
    <property type="match status" value="1"/>
</dbReference>
<dbReference type="InterPro" id="IPR052934">
    <property type="entry name" value="Methyl-DNA_Rec/Restrict_Enz"/>
</dbReference>
<dbReference type="InterPro" id="IPR027417">
    <property type="entry name" value="P-loop_NTPase"/>
</dbReference>
<dbReference type="Gene3D" id="3.40.50.300">
    <property type="entry name" value="P-loop containing nucleotide triphosphate hydrolases"/>
    <property type="match status" value="2"/>
</dbReference>
<protein>
    <submittedName>
        <fullName evidence="2">AAA domain-containing protein</fullName>
    </submittedName>
</protein>
<evidence type="ECO:0000313" key="2">
    <source>
        <dbReference type="EMBL" id="KAA2217192.1"/>
    </source>
</evidence>
<comment type="caution">
    <text evidence="2">The sequence shown here is derived from an EMBL/GenBank/DDBJ whole genome shotgun (WGS) entry which is preliminary data.</text>
</comment>